<comment type="caution">
    <text evidence="2">The sequence shown here is derived from an EMBL/GenBank/DDBJ whole genome shotgun (WGS) entry which is preliminary data.</text>
</comment>
<dbReference type="SUPFAM" id="SSF109854">
    <property type="entry name" value="DinB/YfiT-like putative metalloenzymes"/>
    <property type="match status" value="1"/>
</dbReference>
<protein>
    <submittedName>
        <fullName evidence="2">TIGR03086 family protein</fullName>
    </submittedName>
</protein>
<dbReference type="NCBIfam" id="TIGR03083">
    <property type="entry name" value="maleylpyruvate isomerase family mycothiol-dependent enzyme"/>
    <property type="match status" value="1"/>
</dbReference>
<proteinExistence type="predicted"/>
<evidence type="ECO:0000313" key="3">
    <source>
        <dbReference type="Proteomes" id="UP000780875"/>
    </source>
</evidence>
<dbReference type="EMBL" id="JAIQZJ010000003">
    <property type="protein sequence ID" value="MBZ5738078.1"/>
    <property type="molecule type" value="Genomic_DNA"/>
</dbReference>
<feature type="domain" description="Mycothiol-dependent maleylpyruvate isomerase metal-binding" evidence="1">
    <location>
        <begin position="18"/>
        <end position="124"/>
    </location>
</feature>
<gene>
    <name evidence="2" type="ORF">K8U61_07880</name>
</gene>
<dbReference type="Proteomes" id="UP000780875">
    <property type="component" value="Unassembled WGS sequence"/>
</dbReference>
<dbReference type="RefSeq" id="WP_224122451.1">
    <property type="nucleotide sequence ID" value="NZ_JAIQZJ010000003.1"/>
</dbReference>
<dbReference type="InterPro" id="IPR017517">
    <property type="entry name" value="Maleyloyr_isom"/>
</dbReference>
<dbReference type="InterPro" id="IPR024344">
    <property type="entry name" value="MDMPI_metal-binding"/>
</dbReference>
<dbReference type="NCBIfam" id="TIGR03086">
    <property type="entry name" value="TIGR03086 family metal-binding protein"/>
    <property type="match status" value="1"/>
</dbReference>
<reference evidence="2 3" key="1">
    <citation type="submission" date="2021-09" db="EMBL/GenBank/DDBJ databases">
        <title>Whole genome sequence of Nocardioides sp. GBK3QG-3.</title>
        <authorList>
            <person name="Tuo L."/>
        </authorList>
    </citation>
    <scope>NUCLEOTIDE SEQUENCE [LARGE SCALE GENOMIC DNA]</scope>
    <source>
        <strain evidence="2 3">GBK3QG-3</strain>
    </source>
</reference>
<evidence type="ECO:0000313" key="2">
    <source>
        <dbReference type="EMBL" id="MBZ5738078.1"/>
    </source>
</evidence>
<organism evidence="2 3">
    <name type="scientific">Nocardioides mangrovi</name>
    <dbReference type="NCBI Taxonomy" id="2874580"/>
    <lineage>
        <taxon>Bacteria</taxon>
        <taxon>Bacillati</taxon>
        <taxon>Actinomycetota</taxon>
        <taxon>Actinomycetes</taxon>
        <taxon>Propionibacteriales</taxon>
        <taxon>Nocardioidaceae</taxon>
        <taxon>Nocardioides</taxon>
    </lineage>
</organism>
<accession>A0ABS7UAQ3</accession>
<keyword evidence="3" id="KW-1185">Reference proteome</keyword>
<dbReference type="InterPro" id="IPR017520">
    <property type="entry name" value="CHP03086"/>
</dbReference>
<dbReference type="Gene3D" id="1.20.120.450">
    <property type="entry name" value="dinb family like domain"/>
    <property type="match status" value="1"/>
</dbReference>
<name>A0ABS7UAQ3_9ACTN</name>
<evidence type="ECO:0000259" key="1">
    <source>
        <dbReference type="Pfam" id="PF11716"/>
    </source>
</evidence>
<sequence length="188" mass="19543">MTGTLGASVELLERALGYTRLRLAEVDASLLDRPTPCAGWDLADLLAHMEDALDAFTEAAGGEVSAPVRRPPGSTATICDKACALLGVWARPAPGDVLVGDRELTSSLLVATAALEVTVHGWDVGQSTGSGVPVPPLLAADLLPVAHLTVTRHDRGVRFADPRPGRPGEPADVRLLDFLGRSGLVQSG</sequence>
<dbReference type="Pfam" id="PF11716">
    <property type="entry name" value="MDMPI_N"/>
    <property type="match status" value="1"/>
</dbReference>
<dbReference type="InterPro" id="IPR034660">
    <property type="entry name" value="DinB/YfiT-like"/>
</dbReference>